<dbReference type="InterPro" id="IPR021190">
    <property type="entry name" value="Pept_M10A"/>
</dbReference>
<dbReference type="Pfam" id="PF01549">
    <property type="entry name" value="ShK"/>
    <property type="match status" value="1"/>
</dbReference>
<accession>A0ABP0GJL8</accession>
<evidence type="ECO:0000256" key="4">
    <source>
        <dbReference type="ARBA" id="ARBA00022801"/>
    </source>
</evidence>
<dbReference type="Gene3D" id="1.10.10.1940">
    <property type="match status" value="1"/>
</dbReference>
<feature type="chain" id="PRO_5046969369" description="ShKT domain-containing protein" evidence="9">
    <location>
        <begin position="18"/>
        <end position="733"/>
    </location>
</feature>
<dbReference type="InterPro" id="IPR036365">
    <property type="entry name" value="PGBD-like_sf"/>
</dbReference>
<dbReference type="InterPro" id="IPR036375">
    <property type="entry name" value="Hemopexin-like_dom_sf"/>
</dbReference>
<dbReference type="SMART" id="SM00235">
    <property type="entry name" value="ZnMc"/>
    <property type="match status" value="1"/>
</dbReference>
<keyword evidence="3" id="KW-0479">Metal-binding</keyword>
<dbReference type="Gene3D" id="3.40.390.10">
    <property type="entry name" value="Collagenase (Catalytic Domain)"/>
    <property type="match status" value="1"/>
</dbReference>
<dbReference type="PANTHER" id="PTHR10201">
    <property type="entry name" value="MATRIX METALLOPROTEINASE"/>
    <property type="match status" value="1"/>
</dbReference>
<evidence type="ECO:0000259" key="10">
    <source>
        <dbReference type="PROSITE" id="PS51670"/>
    </source>
</evidence>
<evidence type="ECO:0000256" key="3">
    <source>
        <dbReference type="ARBA" id="ARBA00022723"/>
    </source>
</evidence>
<keyword evidence="12" id="KW-1185">Reference proteome</keyword>
<keyword evidence="4" id="KW-0378">Hydrolase</keyword>
<proteinExistence type="inferred from homology"/>
<feature type="region of interest" description="Disordered" evidence="8">
    <location>
        <begin position="357"/>
        <end position="376"/>
    </location>
</feature>
<comment type="similarity">
    <text evidence="1">Belongs to the peptidase M10A family.</text>
</comment>
<protein>
    <recommendedName>
        <fullName evidence="10">ShKT domain-containing protein</fullName>
    </recommendedName>
</protein>
<feature type="domain" description="ShKT" evidence="10">
    <location>
        <begin position="389"/>
        <end position="428"/>
    </location>
</feature>
<dbReference type="Pfam" id="PF00413">
    <property type="entry name" value="Peptidase_M10"/>
    <property type="match status" value="1"/>
</dbReference>
<evidence type="ECO:0000256" key="9">
    <source>
        <dbReference type="SAM" id="SignalP"/>
    </source>
</evidence>
<evidence type="ECO:0000256" key="5">
    <source>
        <dbReference type="ARBA" id="ARBA00022833"/>
    </source>
</evidence>
<keyword evidence="5" id="KW-0862">Zinc</keyword>
<evidence type="ECO:0000313" key="12">
    <source>
        <dbReference type="Proteomes" id="UP001642483"/>
    </source>
</evidence>
<feature type="compositionally biased region" description="Low complexity" evidence="8">
    <location>
        <begin position="358"/>
        <end position="376"/>
    </location>
</feature>
<dbReference type="SMART" id="SM00254">
    <property type="entry name" value="ShKT"/>
    <property type="match status" value="1"/>
</dbReference>
<dbReference type="Proteomes" id="UP001642483">
    <property type="component" value="Unassembled WGS sequence"/>
</dbReference>
<keyword evidence="9" id="KW-0732">Signal</keyword>
<dbReference type="PRINTS" id="PR00138">
    <property type="entry name" value="MATRIXIN"/>
</dbReference>
<keyword evidence="6" id="KW-0482">Metalloprotease</keyword>
<reference evidence="11 12" key="1">
    <citation type="submission" date="2024-02" db="EMBL/GenBank/DDBJ databases">
        <authorList>
            <person name="Daric V."/>
            <person name="Darras S."/>
        </authorList>
    </citation>
    <scope>NUCLEOTIDE SEQUENCE [LARGE SCALE GENOMIC DNA]</scope>
</reference>
<dbReference type="CDD" id="cd04278">
    <property type="entry name" value="ZnMc_MMP"/>
    <property type="match status" value="1"/>
</dbReference>
<feature type="signal peptide" evidence="9">
    <location>
        <begin position="1"/>
        <end position="17"/>
    </location>
</feature>
<dbReference type="InterPro" id="IPR033739">
    <property type="entry name" value="M10A_MMP"/>
</dbReference>
<keyword evidence="2" id="KW-0645">Protease</keyword>
<comment type="caution">
    <text evidence="7">Lacks conserved residue(s) required for the propagation of feature annotation.</text>
</comment>
<organism evidence="11 12">
    <name type="scientific">Clavelina lepadiformis</name>
    <name type="common">Light-bulb sea squirt</name>
    <name type="synonym">Ascidia lepadiformis</name>
    <dbReference type="NCBI Taxonomy" id="159417"/>
    <lineage>
        <taxon>Eukaryota</taxon>
        <taxon>Metazoa</taxon>
        <taxon>Chordata</taxon>
        <taxon>Tunicata</taxon>
        <taxon>Ascidiacea</taxon>
        <taxon>Aplousobranchia</taxon>
        <taxon>Clavelinidae</taxon>
        <taxon>Clavelina</taxon>
    </lineage>
</organism>
<dbReference type="EMBL" id="CAWYQH010000119">
    <property type="protein sequence ID" value="CAK8690405.1"/>
    <property type="molecule type" value="Genomic_DNA"/>
</dbReference>
<name>A0ABP0GJL8_CLALP</name>
<evidence type="ECO:0000256" key="7">
    <source>
        <dbReference type="PROSITE-ProRule" id="PRU01005"/>
    </source>
</evidence>
<dbReference type="SUPFAM" id="SSF50923">
    <property type="entry name" value="Hemopexin-like domain"/>
    <property type="match status" value="1"/>
</dbReference>
<comment type="caution">
    <text evidence="11">The sequence shown here is derived from an EMBL/GenBank/DDBJ whole genome shotgun (WGS) entry which is preliminary data.</text>
</comment>
<evidence type="ECO:0000256" key="1">
    <source>
        <dbReference type="ARBA" id="ARBA00010370"/>
    </source>
</evidence>
<dbReference type="InterPro" id="IPR001818">
    <property type="entry name" value="Pept_M10_metallopeptidase"/>
</dbReference>
<evidence type="ECO:0000313" key="11">
    <source>
        <dbReference type="EMBL" id="CAK8690405.1"/>
    </source>
</evidence>
<dbReference type="InterPro" id="IPR003582">
    <property type="entry name" value="ShKT_dom"/>
</dbReference>
<dbReference type="PANTHER" id="PTHR10201:SF331">
    <property type="entry name" value="MATRIX METALLOPROTEINASE-14-LIKE ISOFORM X1"/>
    <property type="match status" value="1"/>
</dbReference>
<dbReference type="Gene3D" id="2.110.10.10">
    <property type="entry name" value="Hemopexin-like domain"/>
    <property type="match status" value="1"/>
</dbReference>
<dbReference type="InterPro" id="IPR006026">
    <property type="entry name" value="Peptidase_Metallo"/>
</dbReference>
<evidence type="ECO:0000256" key="6">
    <source>
        <dbReference type="ARBA" id="ARBA00023049"/>
    </source>
</evidence>
<dbReference type="SUPFAM" id="SSF47090">
    <property type="entry name" value="PGBD-like"/>
    <property type="match status" value="1"/>
</dbReference>
<sequence>MWKLQRQTSLICYLVLATHIMFHKHAVCLKIQEVQSVHEKESVSKDDIDDLVSYFSEYAFLERNPSTAASSTGGKANQENTAAINIAKSPSFVENVMIAQTTNGLPVTGIPDGNLVKKIKSPRCGMSDPPPAGSGIAAYTARSKWKRNYDEGSGKVLFKYSFVSSTYPESLNGQDIEHGILAAMCLWELNSNVRFSENVGGNIKIADVVFGFGKGDHGDGFPFDGRGGTLAHAFYPENGQLHFDEDEKWFLSLQNANDYKSKDIFTVTAHELGHTLGLAHSTAFGALMTPIYDFKSSYESYILPQDDAEGISDMYGPITDFYPEYERKSACRQLRRLYQGKLPPSFMHNVGSFPQYKTTTRTTSTSTTTTTTTTTTTPQVIPTKQELECSDDVNVGSSCPDWKQQGLCTDQVQGQVMSRLCKKTCGFCIGVTGQKPSTAPTSPKTVCDIRSFDNVATTFDYGNTFHAYFIKDTYYFPMESRINTNEINLSLLNTTEALRNKLMWRFDPKTAPPNVYKYHRAGLFEKSESIMVLLQAQNFYLVFKNDGSVDEYRMNGPYMIHAQNLHVTDMFKGYPFSEVDAAYIETGSTFKNKIYNLFHDKRVWQFKEVDTNLRTSSNALFEVIDSSANGIDIELWHGIKACNLDAVFPYRGKPYFLKGNIFWPAMDTEPQIPRDLTYNFFRCWSDPPTVPEIPTECNKSTKGKPSKNNFILISALVAYFVECLSKFGGRNWL</sequence>
<dbReference type="InterPro" id="IPR024079">
    <property type="entry name" value="MetalloPept_cat_dom_sf"/>
</dbReference>
<evidence type="ECO:0000256" key="2">
    <source>
        <dbReference type="ARBA" id="ARBA00022670"/>
    </source>
</evidence>
<dbReference type="SUPFAM" id="SSF55486">
    <property type="entry name" value="Metalloproteases ('zincins'), catalytic domain"/>
    <property type="match status" value="1"/>
</dbReference>
<evidence type="ECO:0000256" key="8">
    <source>
        <dbReference type="SAM" id="MobiDB-lite"/>
    </source>
</evidence>
<dbReference type="PROSITE" id="PS51670">
    <property type="entry name" value="SHKT"/>
    <property type="match status" value="1"/>
</dbReference>
<gene>
    <name evidence="11" type="ORF">CVLEPA_LOCUS23030</name>
</gene>